<dbReference type="SUPFAM" id="SSF55785">
    <property type="entry name" value="PYP-like sensor domain (PAS domain)"/>
    <property type="match status" value="1"/>
</dbReference>
<feature type="transmembrane region" description="Helical" evidence="2">
    <location>
        <begin position="267"/>
        <end position="288"/>
    </location>
</feature>
<dbReference type="PROSITE" id="PS50112">
    <property type="entry name" value="PAS"/>
    <property type="match status" value="1"/>
</dbReference>
<feature type="domain" description="PAS" evidence="3">
    <location>
        <begin position="447"/>
        <end position="489"/>
    </location>
</feature>
<organism evidence="4 5">
    <name type="scientific">Pseudohongiella acticola</name>
    <dbReference type="NCBI Taxonomy" id="1524254"/>
    <lineage>
        <taxon>Bacteria</taxon>
        <taxon>Pseudomonadati</taxon>
        <taxon>Pseudomonadota</taxon>
        <taxon>Gammaproteobacteria</taxon>
        <taxon>Pseudomonadales</taxon>
        <taxon>Pseudohongiellaceae</taxon>
        <taxon>Pseudohongiella</taxon>
    </lineage>
</organism>
<protein>
    <recommendedName>
        <fullName evidence="3">PAS domain-containing protein</fullName>
    </recommendedName>
</protein>
<feature type="transmembrane region" description="Helical" evidence="2">
    <location>
        <begin position="206"/>
        <end position="230"/>
    </location>
</feature>
<proteinExistence type="predicted"/>
<feature type="transmembrane region" description="Helical" evidence="2">
    <location>
        <begin position="237"/>
        <end position="261"/>
    </location>
</feature>
<dbReference type="InterPro" id="IPR000014">
    <property type="entry name" value="PAS"/>
</dbReference>
<feature type="coiled-coil region" evidence="1">
    <location>
        <begin position="413"/>
        <end position="457"/>
    </location>
</feature>
<name>A0A1E8CKP4_9GAMM</name>
<comment type="caution">
    <text evidence="4">The sequence shown here is derived from an EMBL/GenBank/DDBJ whole genome shotgun (WGS) entry which is preliminary data.</text>
</comment>
<feature type="transmembrane region" description="Helical" evidence="2">
    <location>
        <begin position="360"/>
        <end position="383"/>
    </location>
</feature>
<dbReference type="STRING" id="1524254.PHACT_07425"/>
<dbReference type="Pfam" id="PF07695">
    <property type="entry name" value="7TMR-DISM_7TM"/>
    <property type="match status" value="1"/>
</dbReference>
<reference evidence="5" key="1">
    <citation type="submission" date="2016-07" db="EMBL/GenBank/DDBJ databases">
        <authorList>
            <person name="Florea S."/>
            <person name="Webb J.S."/>
            <person name="Jaromczyk J."/>
            <person name="Schardl C.L."/>
        </authorList>
    </citation>
    <scope>NUCLEOTIDE SEQUENCE [LARGE SCALE GENOMIC DNA]</scope>
    <source>
        <strain evidence="5">KCTC 42131</strain>
    </source>
</reference>
<feature type="transmembrane region" description="Helical" evidence="2">
    <location>
        <begin position="300"/>
        <end position="321"/>
    </location>
</feature>
<evidence type="ECO:0000256" key="2">
    <source>
        <dbReference type="SAM" id="Phobius"/>
    </source>
</evidence>
<feature type="transmembrane region" description="Helical" evidence="2">
    <location>
        <begin position="327"/>
        <end position="348"/>
    </location>
</feature>
<sequence>MYLIKKQDPLLTPPSSSCVRPIAWIASLLLTIAFSNSWSESIRIDAGVDSLSLADHVQLLEDTSAMLTFEEVSGSLSIADFGSNVPFDLDFGYTDSALWFRLDLDWAPDLRDAGLPFLLEIGPPKPTNDVFVWVLDGDGDVLESLHMHNNQTRFHAREVRTLPGGFVVRLFPDTDSTVYVRATSFRNFHVPLTLWSESAFKRDEAWGILIMGLFYGTISIMILYNLFLFLTVRDRNYLYYVAYATAVLLVYLGVNGHMVFLDLNDNYFMRHLSGASVALMSLTRLLFTRSFLGINTYHRVLARVFDLLIAGAVILLLLAIVPQDFGLFQVSSVIFSFFAFSATIYAMVDGVARGHALAKLYLLVTLAGEIGLIIGFGTLVLGWFPHNWFNDNATFIGLMAETVLFSFALAWRFKLLEGEKDKALQETARLESEIQQFQQAEQQLKLSQTRLQQILEHSDLRLVALNEAGYITFASEGFCNMLGFSKVELQDIDFNKLVSHARGETPFALNRLASHEDDEDHAVSVEDLCLKASGREILTRGRLAQIGVDDAFYLLVLNDPATDDSLQDPLQAFRMMAKARDRLGSMSKQLQSLEPLLIDAAPAARQQLQDVYDKLSELTGHPTDAQPSSSLKARLIETMCLAVECWEMYTGNTKVELAQQSKLWAIVIDNGRLRTRTLDRYLSEESFPKRPRWRQVARTGYFVLAAIKDKKNLPAETRDALKYSLLELQALTSGERG</sequence>
<evidence type="ECO:0000313" key="5">
    <source>
        <dbReference type="Proteomes" id="UP000175669"/>
    </source>
</evidence>
<keyword evidence="2" id="KW-0812">Transmembrane</keyword>
<keyword evidence="5" id="KW-1185">Reference proteome</keyword>
<evidence type="ECO:0000256" key="1">
    <source>
        <dbReference type="SAM" id="Coils"/>
    </source>
</evidence>
<dbReference type="RefSeq" id="WP_070116597.1">
    <property type="nucleotide sequence ID" value="NZ_MASR01000001.1"/>
</dbReference>
<dbReference type="EMBL" id="MASR01000001">
    <property type="protein sequence ID" value="OFE12988.1"/>
    <property type="molecule type" value="Genomic_DNA"/>
</dbReference>
<dbReference type="Pfam" id="PF07696">
    <property type="entry name" value="7TMR-DISMED2"/>
    <property type="match status" value="1"/>
</dbReference>
<dbReference type="SMART" id="SM00091">
    <property type="entry name" value="PAS"/>
    <property type="match status" value="1"/>
</dbReference>
<evidence type="ECO:0000259" key="3">
    <source>
        <dbReference type="PROSITE" id="PS50112"/>
    </source>
</evidence>
<accession>A0A1E8CKP4</accession>
<gene>
    <name evidence="4" type="ORF">PHACT_07425</name>
</gene>
<feature type="transmembrane region" description="Helical" evidence="2">
    <location>
        <begin position="395"/>
        <end position="413"/>
    </location>
</feature>
<dbReference type="Gene3D" id="3.30.450.20">
    <property type="entry name" value="PAS domain"/>
    <property type="match status" value="1"/>
</dbReference>
<evidence type="ECO:0000313" key="4">
    <source>
        <dbReference type="EMBL" id="OFE12988.1"/>
    </source>
</evidence>
<dbReference type="AlphaFoldDB" id="A0A1E8CKP4"/>
<keyword evidence="2" id="KW-1133">Transmembrane helix</keyword>
<dbReference type="CDD" id="cd22890">
    <property type="entry name" value="ChiS-DBD"/>
    <property type="match status" value="1"/>
</dbReference>
<keyword evidence="2" id="KW-0472">Membrane</keyword>
<dbReference type="NCBIfam" id="TIGR00229">
    <property type="entry name" value="sensory_box"/>
    <property type="match status" value="1"/>
</dbReference>
<dbReference type="InterPro" id="IPR035965">
    <property type="entry name" value="PAS-like_dom_sf"/>
</dbReference>
<dbReference type="Gene3D" id="2.60.40.2380">
    <property type="match status" value="1"/>
</dbReference>
<dbReference type="InterPro" id="IPR011623">
    <property type="entry name" value="7TMR_DISM_rcpt_extracell_dom1"/>
</dbReference>
<dbReference type="InterPro" id="IPR011622">
    <property type="entry name" value="7TMR_DISM_rcpt_extracell_dom2"/>
</dbReference>
<dbReference type="Proteomes" id="UP000175669">
    <property type="component" value="Unassembled WGS sequence"/>
</dbReference>
<keyword evidence="1" id="KW-0175">Coiled coil</keyword>